<dbReference type="Gene3D" id="1.10.510.10">
    <property type="entry name" value="Transferase(Phosphotransferase) domain 1"/>
    <property type="match status" value="1"/>
</dbReference>
<evidence type="ECO:0000256" key="5">
    <source>
        <dbReference type="ARBA" id="ARBA00022840"/>
    </source>
</evidence>
<evidence type="ECO:0000256" key="2">
    <source>
        <dbReference type="ARBA" id="ARBA00022679"/>
    </source>
</evidence>
<dbReference type="GO" id="GO:0005524">
    <property type="term" value="F:ATP binding"/>
    <property type="evidence" value="ECO:0007669"/>
    <property type="project" value="UniProtKB-KW"/>
</dbReference>
<comment type="caution">
    <text evidence="7">The sequence shown here is derived from an EMBL/GenBank/DDBJ whole genome shotgun (WGS) entry which is preliminary data.</text>
</comment>
<keyword evidence="1" id="KW-0723">Serine/threonine-protein kinase</keyword>
<keyword evidence="5" id="KW-0067">ATP-binding</keyword>
<evidence type="ECO:0000256" key="1">
    <source>
        <dbReference type="ARBA" id="ARBA00022527"/>
    </source>
</evidence>
<dbReference type="Pfam" id="PF00069">
    <property type="entry name" value="Pkinase"/>
    <property type="match status" value="1"/>
</dbReference>
<dbReference type="OrthoDB" id="2963692at2759"/>
<dbReference type="PROSITE" id="PS00108">
    <property type="entry name" value="PROTEIN_KINASE_ST"/>
    <property type="match status" value="1"/>
</dbReference>
<evidence type="ECO:0000256" key="3">
    <source>
        <dbReference type="ARBA" id="ARBA00022741"/>
    </source>
</evidence>
<dbReference type="InterPro" id="IPR050205">
    <property type="entry name" value="CDPK_Ser/Thr_kinases"/>
</dbReference>
<evidence type="ECO:0000256" key="4">
    <source>
        <dbReference type="ARBA" id="ARBA00022777"/>
    </source>
</evidence>
<reference evidence="7" key="1">
    <citation type="submission" date="2021-02" db="EMBL/GenBank/DDBJ databases">
        <title>Psilocybe cubensis genome.</title>
        <authorList>
            <person name="Mckernan K.J."/>
            <person name="Crawford S."/>
            <person name="Trippe A."/>
            <person name="Kane L.T."/>
            <person name="Mclaughlin S."/>
        </authorList>
    </citation>
    <scope>NUCLEOTIDE SEQUENCE [LARGE SCALE GENOMIC DNA]</scope>
    <source>
        <strain evidence="7">MGC-MH-2018</strain>
    </source>
</reference>
<evidence type="ECO:0000313" key="7">
    <source>
        <dbReference type="EMBL" id="KAG5163633.1"/>
    </source>
</evidence>
<dbReference type="InterPro" id="IPR008271">
    <property type="entry name" value="Ser/Thr_kinase_AS"/>
</dbReference>
<dbReference type="GO" id="GO:0004674">
    <property type="term" value="F:protein serine/threonine kinase activity"/>
    <property type="evidence" value="ECO:0007669"/>
    <property type="project" value="UniProtKB-KW"/>
</dbReference>
<feature type="domain" description="Protein kinase" evidence="6">
    <location>
        <begin position="59"/>
        <end position="312"/>
    </location>
</feature>
<gene>
    <name evidence="7" type="ORF">JR316_011415</name>
</gene>
<dbReference type="PANTHER" id="PTHR24349">
    <property type="entry name" value="SERINE/THREONINE-PROTEIN KINASE"/>
    <property type="match status" value="1"/>
</dbReference>
<dbReference type="InterPro" id="IPR000719">
    <property type="entry name" value="Prot_kinase_dom"/>
</dbReference>
<accession>A0A8H7XPZ3</accession>
<keyword evidence="3" id="KW-0547">Nucleotide-binding</keyword>
<dbReference type="SUPFAM" id="SSF56112">
    <property type="entry name" value="Protein kinase-like (PK-like)"/>
    <property type="match status" value="1"/>
</dbReference>
<dbReference type="InterPro" id="IPR011009">
    <property type="entry name" value="Kinase-like_dom_sf"/>
</dbReference>
<keyword evidence="2" id="KW-0808">Transferase</keyword>
<evidence type="ECO:0000259" key="6">
    <source>
        <dbReference type="PROSITE" id="PS50011"/>
    </source>
</evidence>
<organism evidence="7">
    <name type="scientific">Psilocybe cubensis</name>
    <name type="common">Psychedelic mushroom</name>
    <name type="synonym">Stropharia cubensis</name>
    <dbReference type="NCBI Taxonomy" id="181762"/>
    <lineage>
        <taxon>Eukaryota</taxon>
        <taxon>Fungi</taxon>
        <taxon>Dikarya</taxon>
        <taxon>Basidiomycota</taxon>
        <taxon>Agaricomycotina</taxon>
        <taxon>Agaricomycetes</taxon>
        <taxon>Agaricomycetidae</taxon>
        <taxon>Agaricales</taxon>
        <taxon>Agaricineae</taxon>
        <taxon>Strophariaceae</taxon>
        <taxon>Psilocybe</taxon>
    </lineage>
</organism>
<dbReference type="PROSITE" id="PS50011">
    <property type="entry name" value="PROTEIN_KINASE_DOM"/>
    <property type="match status" value="1"/>
</dbReference>
<protein>
    <recommendedName>
        <fullName evidence="6">Protein kinase domain-containing protein</fullName>
    </recommendedName>
</protein>
<dbReference type="AlphaFoldDB" id="A0A8H7XPZ3"/>
<keyword evidence="4" id="KW-0418">Kinase</keyword>
<sequence>MQVQRGDMGRYLAVEECYTIYRGDLIQFGTHSLTGLPTRMRTYIFYSDLTASLAGTYDINHGKGLGSGAFGVVNLTVHRIKGTIHAVKTIKADPFNLELPENLRLTHEISAMEALRDHPGICRIEEVFFDIGNITHIVMEYAAGGNLYEYIHANIRNNLSEGDIKAIAYQICSAMEYAHSKGVVHRDLKPENILLTNDKTPVVKITDFGAAEFFGETSVMTDKVGTKLFWAPEILILPSEGYSHLVDCWSMGITLLFMFTTHRNLNAQCLLPSTTLKSNRITREAQVFTADFLHFIPSLRATFTKALSSPWLQSYRRQVLRAVPLGNWNGKALNKENIDPAQRADAIEKGITKIHPNQERE</sequence>
<dbReference type="EMBL" id="JAFIQS010000014">
    <property type="protein sequence ID" value="KAG5163633.1"/>
    <property type="molecule type" value="Genomic_DNA"/>
</dbReference>
<name>A0A8H7XPZ3_PSICU</name>
<dbReference type="SMART" id="SM00220">
    <property type="entry name" value="S_TKc"/>
    <property type="match status" value="1"/>
</dbReference>
<proteinExistence type="predicted"/>